<comment type="caution">
    <text evidence="7">The sequence shown here is derived from an EMBL/GenBank/DDBJ whole genome shotgun (WGS) entry which is preliminary data.</text>
</comment>
<dbReference type="PANTHER" id="PTHR43133:SF62">
    <property type="entry name" value="RNA POLYMERASE SIGMA FACTOR SIGZ"/>
    <property type="match status" value="1"/>
</dbReference>
<dbReference type="InterPro" id="IPR014284">
    <property type="entry name" value="RNA_pol_sigma-70_dom"/>
</dbReference>
<evidence type="ECO:0000259" key="6">
    <source>
        <dbReference type="Pfam" id="PF08281"/>
    </source>
</evidence>
<keyword evidence="2" id="KW-0805">Transcription regulation</keyword>
<feature type="domain" description="RNA polymerase sigma-70 region 2" evidence="5">
    <location>
        <begin position="28"/>
        <end position="96"/>
    </location>
</feature>
<evidence type="ECO:0000256" key="3">
    <source>
        <dbReference type="ARBA" id="ARBA00023082"/>
    </source>
</evidence>
<dbReference type="SUPFAM" id="SSF88946">
    <property type="entry name" value="Sigma2 domain of RNA polymerase sigma factors"/>
    <property type="match status" value="1"/>
</dbReference>
<organism evidence="7 8">
    <name type="scientific">Pseudorhodoferax aquiterrae</name>
    <dbReference type="NCBI Taxonomy" id="747304"/>
    <lineage>
        <taxon>Bacteria</taxon>
        <taxon>Pseudomonadati</taxon>
        <taxon>Pseudomonadota</taxon>
        <taxon>Betaproteobacteria</taxon>
        <taxon>Burkholderiales</taxon>
        <taxon>Comamonadaceae</taxon>
    </lineage>
</organism>
<protein>
    <submittedName>
        <fullName evidence="7">RNA polymerase sigma factor</fullName>
    </submittedName>
</protein>
<dbReference type="InterPro" id="IPR007627">
    <property type="entry name" value="RNA_pol_sigma70_r2"/>
</dbReference>
<feature type="domain" description="RNA polymerase sigma factor 70 region 4 type 2" evidence="6">
    <location>
        <begin position="124"/>
        <end position="175"/>
    </location>
</feature>
<accession>A0ABQ3GA57</accession>
<dbReference type="EMBL" id="BMYK01000028">
    <property type="protein sequence ID" value="GHC99402.1"/>
    <property type="molecule type" value="Genomic_DNA"/>
</dbReference>
<dbReference type="NCBIfam" id="TIGR02937">
    <property type="entry name" value="sigma70-ECF"/>
    <property type="match status" value="1"/>
</dbReference>
<evidence type="ECO:0000313" key="7">
    <source>
        <dbReference type="EMBL" id="GHC99402.1"/>
    </source>
</evidence>
<keyword evidence="4" id="KW-0804">Transcription</keyword>
<gene>
    <name evidence="7" type="ORF">GCM10007320_55980</name>
</gene>
<dbReference type="InterPro" id="IPR013324">
    <property type="entry name" value="RNA_pol_sigma_r3/r4-like"/>
</dbReference>
<evidence type="ECO:0000313" key="8">
    <source>
        <dbReference type="Proteomes" id="UP000626210"/>
    </source>
</evidence>
<proteinExistence type="inferred from homology"/>
<reference evidence="8" key="1">
    <citation type="journal article" date="2019" name="Int. J. Syst. Evol. Microbiol.">
        <title>The Global Catalogue of Microorganisms (GCM) 10K type strain sequencing project: providing services to taxonomists for standard genome sequencing and annotation.</title>
        <authorList>
            <consortium name="The Broad Institute Genomics Platform"/>
            <consortium name="The Broad Institute Genome Sequencing Center for Infectious Disease"/>
            <person name="Wu L."/>
            <person name="Ma J."/>
        </authorList>
    </citation>
    <scope>NUCLEOTIDE SEQUENCE [LARGE SCALE GENOMIC DNA]</scope>
    <source>
        <strain evidence="8">KCTC 23314</strain>
    </source>
</reference>
<evidence type="ECO:0000256" key="2">
    <source>
        <dbReference type="ARBA" id="ARBA00023015"/>
    </source>
</evidence>
<evidence type="ECO:0000256" key="4">
    <source>
        <dbReference type="ARBA" id="ARBA00023163"/>
    </source>
</evidence>
<dbReference type="InterPro" id="IPR036388">
    <property type="entry name" value="WH-like_DNA-bd_sf"/>
</dbReference>
<dbReference type="InterPro" id="IPR013249">
    <property type="entry name" value="RNA_pol_sigma70_r4_t2"/>
</dbReference>
<name>A0ABQ3GA57_9BURK</name>
<comment type="similarity">
    <text evidence="1">Belongs to the sigma-70 factor family. ECF subfamily.</text>
</comment>
<dbReference type="PANTHER" id="PTHR43133">
    <property type="entry name" value="RNA POLYMERASE ECF-TYPE SIGMA FACTO"/>
    <property type="match status" value="1"/>
</dbReference>
<evidence type="ECO:0000259" key="5">
    <source>
        <dbReference type="Pfam" id="PF04542"/>
    </source>
</evidence>
<dbReference type="InterPro" id="IPR039425">
    <property type="entry name" value="RNA_pol_sigma-70-like"/>
</dbReference>
<dbReference type="SUPFAM" id="SSF88659">
    <property type="entry name" value="Sigma3 and sigma4 domains of RNA polymerase sigma factors"/>
    <property type="match status" value="1"/>
</dbReference>
<sequence length="181" mass="19915">MPAPPQDFDYESTVEACARGDADALQSLYQRESRWLLGVALRIVRDRDTAHDVLQDAFVQIWQRAAGYDRALGSARGWVYTVVRHKALDVARRAQRELPASDLLDAMADHAPAAAAQDGRADADALHRCLDALEPARRACIVDAFVEGLTHEQIAARAGTPLGTVKSWIRRGLLSLRDCLS</sequence>
<dbReference type="Gene3D" id="1.10.1740.10">
    <property type="match status" value="1"/>
</dbReference>
<dbReference type="InterPro" id="IPR013325">
    <property type="entry name" value="RNA_pol_sigma_r2"/>
</dbReference>
<evidence type="ECO:0000256" key="1">
    <source>
        <dbReference type="ARBA" id="ARBA00010641"/>
    </source>
</evidence>
<dbReference type="CDD" id="cd06171">
    <property type="entry name" value="Sigma70_r4"/>
    <property type="match status" value="1"/>
</dbReference>
<dbReference type="Pfam" id="PF08281">
    <property type="entry name" value="Sigma70_r4_2"/>
    <property type="match status" value="1"/>
</dbReference>
<dbReference type="Gene3D" id="1.10.10.10">
    <property type="entry name" value="Winged helix-like DNA-binding domain superfamily/Winged helix DNA-binding domain"/>
    <property type="match status" value="1"/>
</dbReference>
<dbReference type="RefSeq" id="WP_189690169.1">
    <property type="nucleotide sequence ID" value="NZ_BMYK01000028.1"/>
</dbReference>
<keyword evidence="3" id="KW-0731">Sigma factor</keyword>
<dbReference type="Proteomes" id="UP000626210">
    <property type="component" value="Unassembled WGS sequence"/>
</dbReference>
<dbReference type="Pfam" id="PF04542">
    <property type="entry name" value="Sigma70_r2"/>
    <property type="match status" value="1"/>
</dbReference>
<keyword evidence="8" id="KW-1185">Reference proteome</keyword>